<dbReference type="EMBL" id="AYKW01000046">
    <property type="protein sequence ID" value="PIL25567.1"/>
    <property type="molecule type" value="Genomic_DNA"/>
</dbReference>
<dbReference type="Pfam" id="PF19086">
    <property type="entry name" value="Terpene_syn_C_2"/>
    <property type="match status" value="1"/>
</dbReference>
<dbReference type="InterPro" id="IPR008949">
    <property type="entry name" value="Isoprenoid_synthase_dom_sf"/>
</dbReference>
<dbReference type="Gene3D" id="1.10.600.10">
    <property type="entry name" value="Farnesyl Diphosphate Synthase"/>
    <property type="match status" value="1"/>
</dbReference>
<dbReference type="PANTHER" id="PTHR35201:SF4">
    <property type="entry name" value="BETA-PINACENE SYNTHASE-RELATED"/>
    <property type="match status" value="1"/>
</dbReference>
<dbReference type="PANTHER" id="PTHR35201">
    <property type="entry name" value="TERPENE SYNTHASE"/>
    <property type="match status" value="1"/>
</dbReference>
<comment type="cofactor">
    <cofactor evidence="1 6">
        <name>Mg(2+)</name>
        <dbReference type="ChEBI" id="CHEBI:18420"/>
    </cofactor>
</comment>
<reference evidence="7 8" key="1">
    <citation type="journal article" date="2015" name="Sci. Rep.">
        <title>Chromosome-level genome map provides insights into diverse defense mechanisms in the medicinal fungus Ganoderma sinense.</title>
        <authorList>
            <person name="Zhu Y."/>
            <person name="Xu J."/>
            <person name="Sun C."/>
            <person name="Zhou S."/>
            <person name="Xu H."/>
            <person name="Nelson D.R."/>
            <person name="Qian J."/>
            <person name="Song J."/>
            <person name="Luo H."/>
            <person name="Xiang L."/>
            <person name="Li Y."/>
            <person name="Xu Z."/>
            <person name="Ji A."/>
            <person name="Wang L."/>
            <person name="Lu S."/>
            <person name="Hayward A."/>
            <person name="Sun W."/>
            <person name="Li X."/>
            <person name="Schwartz D.C."/>
            <person name="Wang Y."/>
            <person name="Chen S."/>
        </authorList>
    </citation>
    <scope>NUCLEOTIDE SEQUENCE [LARGE SCALE GENOMIC DNA]</scope>
    <source>
        <strain evidence="7 8">ZZ0214-1</strain>
    </source>
</reference>
<keyword evidence="5 6" id="KW-0456">Lyase</keyword>
<comment type="similarity">
    <text evidence="2 6">Belongs to the terpene synthase family.</text>
</comment>
<keyword evidence="3 6" id="KW-0479">Metal-binding</keyword>
<keyword evidence="4 6" id="KW-0460">Magnesium</keyword>
<dbReference type="InterPro" id="IPR034686">
    <property type="entry name" value="Terpene_cyclase-like_2"/>
</dbReference>
<dbReference type="GO" id="GO:0008299">
    <property type="term" value="P:isoprenoid biosynthetic process"/>
    <property type="evidence" value="ECO:0007669"/>
    <property type="project" value="UniProtKB-ARBA"/>
</dbReference>
<evidence type="ECO:0000313" key="7">
    <source>
        <dbReference type="EMBL" id="PIL25567.1"/>
    </source>
</evidence>
<evidence type="ECO:0000256" key="2">
    <source>
        <dbReference type="ARBA" id="ARBA00006333"/>
    </source>
</evidence>
<dbReference type="EC" id="4.2.3.-" evidence="6"/>
<dbReference type="Proteomes" id="UP000230002">
    <property type="component" value="Unassembled WGS sequence"/>
</dbReference>
<evidence type="ECO:0000256" key="3">
    <source>
        <dbReference type="ARBA" id="ARBA00022723"/>
    </source>
</evidence>
<dbReference type="SUPFAM" id="SSF48576">
    <property type="entry name" value="Terpenoid synthases"/>
    <property type="match status" value="1"/>
</dbReference>
<organism evidence="7 8">
    <name type="scientific">Ganoderma sinense ZZ0214-1</name>
    <dbReference type="NCBI Taxonomy" id="1077348"/>
    <lineage>
        <taxon>Eukaryota</taxon>
        <taxon>Fungi</taxon>
        <taxon>Dikarya</taxon>
        <taxon>Basidiomycota</taxon>
        <taxon>Agaricomycotina</taxon>
        <taxon>Agaricomycetes</taxon>
        <taxon>Polyporales</taxon>
        <taxon>Polyporaceae</taxon>
        <taxon>Ganoderma</taxon>
    </lineage>
</organism>
<evidence type="ECO:0000256" key="6">
    <source>
        <dbReference type="RuleBase" id="RU366034"/>
    </source>
</evidence>
<evidence type="ECO:0000256" key="5">
    <source>
        <dbReference type="ARBA" id="ARBA00023239"/>
    </source>
</evidence>
<accession>A0A2G8RVN8</accession>
<sequence>MGSPSTSPQTYLRISDMLADWPWQRRLNPHYEEVAAEGDAWLRSFLALTPKSQRAFATIKASLMAALVYPDVSRDQLRTCVDFLNVFFLVEEYTDVEDAEGVRRIVEVCTDALRNPSKSRPDGEVVLGELMRQFWDRGRRTVHDETGKPFVDSAIDFFNAVLVQAEARDSGRVLTTDEYVAIRIDDIGVRPMYALGGAFLAIPDALYDDALLTKMMHLGCEIITIDNDIVSYNRERANGNADFNIVTIAMHHHGLNLDDTVRSLVEKNARLEAQYMQCMREFCSTLERRGGADETASIRGYLDHMGNVRRGLWSWSFECGRYFGDRGSTYAKTQMVPLVPEITRDTSLRENQVDILLMEEELAKL</sequence>
<protein>
    <recommendedName>
        <fullName evidence="6">Terpene synthase</fullName>
        <ecNumber evidence="6">4.2.3.-</ecNumber>
    </recommendedName>
</protein>
<gene>
    <name evidence="7" type="ORF">GSI_12375</name>
</gene>
<proteinExistence type="inferred from homology"/>
<evidence type="ECO:0000313" key="8">
    <source>
        <dbReference type="Proteomes" id="UP000230002"/>
    </source>
</evidence>
<comment type="caution">
    <text evidence="7">The sequence shown here is derived from an EMBL/GenBank/DDBJ whole genome shotgun (WGS) entry which is preliminary data.</text>
</comment>
<evidence type="ECO:0000256" key="1">
    <source>
        <dbReference type="ARBA" id="ARBA00001946"/>
    </source>
</evidence>
<dbReference type="GO" id="GO:0046872">
    <property type="term" value="F:metal ion binding"/>
    <property type="evidence" value="ECO:0007669"/>
    <property type="project" value="UniProtKB-KW"/>
</dbReference>
<name>A0A2G8RVN8_9APHY</name>
<dbReference type="OrthoDB" id="6486656at2759"/>
<dbReference type="SMR" id="A0A2G8RVN8"/>
<dbReference type="AlphaFoldDB" id="A0A2G8RVN8"/>
<evidence type="ECO:0000256" key="4">
    <source>
        <dbReference type="ARBA" id="ARBA00022842"/>
    </source>
</evidence>
<dbReference type="GO" id="GO:0010333">
    <property type="term" value="F:terpene synthase activity"/>
    <property type="evidence" value="ECO:0007669"/>
    <property type="project" value="InterPro"/>
</dbReference>
<keyword evidence="8" id="KW-1185">Reference proteome</keyword>